<dbReference type="SUPFAM" id="SSF110738">
    <property type="entry name" value="Glycerate kinase I"/>
    <property type="match status" value="1"/>
</dbReference>
<evidence type="ECO:0000256" key="1">
    <source>
        <dbReference type="PIRNR" id="PIRNR006078"/>
    </source>
</evidence>
<dbReference type="Proteomes" id="UP001500635">
    <property type="component" value="Unassembled WGS sequence"/>
</dbReference>
<organism evidence="3 4">
    <name type="scientific">Tsukamurella soli</name>
    <dbReference type="NCBI Taxonomy" id="644556"/>
    <lineage>
        <taxon>Bacteria</taxon>
        <taxon>Bacillati</taxon>
        <taxon>Actinomycetota</taxon>
        <taxon>Actinomycetes</taxon>
        <taxon>Mycobacteriales</taxon>
        <taxon>Tsukamurellaceae</taxon>
        <taxon>Tsukamurella</taxon>
    </lineage>
</organism>
<evidence type="ECO:0000313" key="3">
    <source>
        <dbReference type="EMBL" id="GAA4388365.1"/>
    </source>
</evidence>
<evidence type="ECO:0000313" key="4">
    <source>
        <dbReference type="Proteomes" id="UP001500635"/>
    </source>
</evidence>
<dbReference type="PIRSF" id="PIRSF006078">
    <property type="entry name" value="GlxK"/>
    <property type="match status" value="1"/>
</dbReference>
<dbReference type="PANTHER" id="PTHR21599:SF0">
    <property type="entry name" value="GLYCERATE KINASE"/>
    <property type="match status" value="1"/>
</dbReference>
<comment type="similarity">
    <text evidence="1">Belongs to the glycerate kinase type-1 family.</text>
</comment>
<dbReference type="Gene3D" id="3.90.1510.10">
    <property type="entry name" value="Glycerate kinase, domain 2"/>
    <property type="match status" value="2"/>
</dbReference>
<keyword evidence="1" id="KW-0808">Transferase</keyword>
<dbReference type="EMBL" id="BAABFR010000015">
    <property type="protein sequence ID" value="GAA4388365.1"/>
    <property type="molecule type" value="Genomic_DNA"/>
</dbReference>
<sequence length="391" mass="39012">MSGQDARGARGTDGPGAARVGEPAEQAAEVPARLRVLIAPDSFGNTLDAVAAADRIAAGWSAVRPDDVLELAPQSDGGPGFVDVLASAFGTRRVLTVPGPLGDPTPAEYLVDGGTAYIECAQACGLHLLPDGPTEDTAMAASSRGVGELIADAVRCGATRVVVGLGGSSCTDAGFGIAETFGGFAGAARALSGIELVAATDVEHPLLGPHGAAEVFGPQKGASLDLVTALEERNEAVASAWWEATGRSVAHLPGAGAAGGIGAALLALGATRESGADVIAAATGQDAKLDEAGLVLTGEGRFDAQSLRGKVVTALAARAARHGCPTWVLAGQVAVTRAEADAAGVGELFSLVDRAGSVERAMTEAAPQLEGLAAEVAQRWSAMVETPSGRE</sequence>
<dbReference type="InterPro" id="IPR036129">
    <property type="entry name" value="Glycerate_kinase_sf"/>
</dbReference>
<keyword evidence="1 3" id="KW-0418">Kinase</keyword>
<protein>
    <submittedName>
        <fullName evidence="3">Glycerate kinase</fullName>
    </submittedName>
</protein>
<dbReference type="InterPro" id="IPR004381">
    <property type="entry name" value="Glycerate_kinase"/>
</dbReference>
<reference evidence="4" key="1">
    <citation type="journal article" date="2019" name="Int. J. Syst. Evol. Microbiol.">
        <title>The Global Catalogue of Microorganisms (GCM) 10K type strain sequencing project: providing services to taxonomists for standard genome sequencing and annotation.</title>
        <authorList>
            <consortium name="The Broad Institute Genomics Platform"/>
            <consortium name="The Broad Institute Genome Sequencing Center for Infectious Disease"/>
            <person name="Wu L."/>
            <person name="Ma J."/>
        </authorList>
    </citation>
    <scope>NUCLEOTIDE SEQUENCE [LARGE SCALE GENOMIC DNA]</scope>
    <source>
        <strain evidence="4">JCM 17688</strain>
    </source>
</reference>
<dbReference type="InterPro" id="IPR018193">
    <property type="entry name" value="Glyc_kinase_flavodox-like_fold"/>
</dbReference>
<dbReference type="PANTHER" id="PTHR21599">
    <property type="entry name" value="GLYCERATE KINASE"/>
    <property type="match status" value="1"/>
</dbReference>
<keyword evidence="4" id="KW-1185">Reference proteome</keyword>
<evidence type="ECO:0000256" key="2">
    <source>
        <dbReference type="SAM" id="MobiDB-lite"/>
    </source>
</evidence>
<dbReference type="GO" id="GO:0016301">
    <property type="term" value="F:kinase activity"/>
    <property type="evidence" value="ECO:0007669"/>
    <property type="project" value="UniProtKB-KW"/>
</dbReference>
<comment type="caution">
    <text evidence="3">The sequence shown here is derived from an EMBL/GenBank/DDBJ whole genome shotgun (WGS) entry which is preliminary data.</text>
</comment>
<dbReference type="Pfam" id="PF02595">
    <property type="entry name" value="Gly_kinase"/>
    <property type="match status" value="2"/>
</dbReference>
<accession>A0ABP8JCH0</accession>
<proteinExistence type="inferred from homology"/>
<gene>
    <name evidence="3" type="ORF">GCM10023147_13840</name>
</gene>
<name>A0ABP8JCH0_9ACTN</name>
<feature type="region of interest" description="Disordered" evidence="2">
    <location>
        <begin position="1"/>
        <end position="26"/>
    </location>
</feature>